<dbReference type="InterPro" id="IPR027417">
    <property type="entry name" value="P-loop_NTPase"/>
</dbReference>
<dbReference type="InterPro" id="IPR030378">
    <property type="entry name" value="G_CP_dom"/>
</dbReference>
<gene>
    <name evidence="8" type="ORF">Pcinc_012564</name>
</gene>
<dbReference type="GO" id="GO:0003924">
    <property type="term" value="F:GTPase activity"/>
    <property type="evidence" value="ECO:0007669"/>
    <property type="project" value="InterPro"/>
</dbReference>
<keyword evidence="1" id="KW-0597">Phosphoprotein</keyword>
<dbReference type="InterPro" id="IPR006073">
    <property type="entry name" value="GTP-bd"/>
</dbReference>
<keyword evidence="9" id="KW-1185">Reference proteome</keyword>
<dbReference type="AlphaFoldDB" id="A0AAE1G0Q2"/>
<evidence type="ECO:0000259" key="7">
    <source>
        <dbReference type="PROSITE" id="PS51721"/>
    </source>
</evidence>
<dbReference type="Proteomes" id="UP001286313">
    <property type="component" value="Unassembled WGS sequence"/>
</dbReference>
<organism evidence="8 9">
    <name type="scientific">Petrolisthes cinctipes</name>
    <name type="common">Flat porcelain crab</name>
    <dbReference type="NCBI Taxonomy" id="88211"/>
    <lineage>
        <taxon>Eukaryota</taxon>
        <taxon>Metazoa</taxon>
        <taxon>Ecdysozoa</taxon>
        <taxon>Arthropoda</taxon>
        <taxon>Crustacea</taxon>
        <taxon>Multicrustacea</taxon>
        <taxon>Malacostraca</taxon>
        <taxon>Eumalacostraca</taxon>
        <taxon>Eucarida</taxon>
        <taxon>Decapoda</taxon>
        <taxon>Pleocyemata</taxon>
        <taxon>Anomura</taxon>
        <taxon>Galatheoidea</taxon>
        <taxon>Porcellanidae</taxon>
        <taxon>Petrolisthes</taxon>
    </lineage>
</organism>
<evidence type="ECO:0000256" key="5">
    <source>
        <dbReference type="ARBA" id="ARBA00039902"/>
    </source>
</evidence>
<keyword evidence="3" id="KW-0342">GTP-binding</keyword>
<dbReference type="CDD" id="cd01857">
    <property type="entry name" value="HSR1_MMR1"/>
    <property type="match status" value="1"/>
</dbReference>
<dbReference type="EMBL" id="JAWQEG010001021">
    <property type="protein sequence ID" value="KAK3883100.1"/>
    <property type="molecule type" value="Genomic_DNA"/>
</dbReference>
<feature type="compositionally biased region" description="Acidic residues" evidence="6">
    <location>
        <begin position="528"/>
        <end position="539"/>
    </location>
</feature>
<comment type="caution">
    <text evidence="8">The sequence shown here is derived from an EMBL/GenBank/DDBJ whole genome shotgun (WGS) entry which is preliminary data.</text>
</comment>
<proteinExistence type="predicted"/>
<name>A0AAE1G0Q2_PETCI</name>
<evidence type="ECO:0000256" key="3">
    <source>
        <dbReference type="ARBA" id="ARBA00023134"/>
    </source>
</evidence>
<evidence type="ECO:0000313" key="9">
    <source>
        <dbReference type="Proteomes" id="UP001286313"/>
    </source>
</evidence>
<sequence>MPMGRRKAPFSKKKRKEYIKVRKERKKLMSSLPDEDNDEREVCQMPDSKVEDLQNADNHGKGPGVDFLEEIEAINQQPRSRGNTNRYNLKFKKETTEERKSRKAAHYTEIEPLPERALEATTELFFPTGLRYPDRPPWNKRMSKQELDISENRHFRLFCENLERDLNNRELSPYELNLETWRQLWRVTEMSDIILIIVDARYSVAQFPPYLYEHLVKRERDIILVMNKCDLVPGSVVKAWQHYFQTHYPRLTHIPFSSLVGHCSMRLVDACRNIVGEAVNLQSWGNKVEKDTCSSELSEVALGPPEVEEDVMEDDTVNNTQPEYYQRFRDDILTIGTIGYPNVGKSSLINALVGKKVVSVSKTPGHTKHFQTIFLTKTVKLCDCPGLVFPSCLTRPLQVISGSYPIAQVRDPIGVVRYIASRLDLPRILKLKHEMISDDEDKTEKWTPYYICEAWAEKRGYYTRKGGYPDVSRAANELLRLCCTGQKSLVLYFRPPGYITNRDKYETDTMTEAVEGIPGFFAVLDNVAEEDTDEGETSEETSINGSEDEESEEEMVPSNRFALLSNDD</sequence>
<feature type="domain" description="CP-type G" evidence="7">
    <location>
        <begin position="181"/>
        <end position="390"/>
    </location>
</feature>
<dbReference type="Gene3D" id="3.40.50.300">
    <property type="entry name" value="P-loop containing nucleotide triphosphate hydrolases"/>
    <property type="match status" value="1"/>
</dbReference>
<evidence type="ECO:0000256" key="6">
    <source>
        <dbReference type="SAM" id="MobiDB-lite"/>
    </source>
</evidence>
<dbReference type="PROSITE" id="PS51721">
    <property type="entry name" value="G_CP"/>
    <property type="match status" value="1"/>
</dbReference>
<comment type="function">
    <text evidence="4">Possible regulatory or functional link with the histocompatibility cluster.</text>
</comment>
<accession>A0AAE1G0Q2</accession>
<feature type="compositionally biased region" description="Acidic residues" evidence="6">
    <location>
        <begin position="546"/>
        <end position="555"/>
    </location>
</feature>
<dbReference type="PANTHER" id="PTHR45709:SF3">
    <property type="entry name" value="GUANINE NUCLEOTIDE-BINDING PROTEIN-LIKE 1"/>
    <property type="match status" value="1"/>
</dbReference>
<dbReference type="SUPFAM" id="SSF52540">
    <property type="entry name" value="P-loop containing nucleoside triphosphate hydrolases"/>
    <property type="match status" value="1"/>
</dbReference>
<feature type="compositionally biased region" description="Basic residues" evidence="6">
    <location>
        <begin position="1"/>
        <end position="28"/>
    </location>
</feature>
<protein>
    <recommendedName>
        <fullName evidence="5">Guanine nucleotide-binding protein-like 1</fullName>
    </recommendedName>
</protein>
<feature type="region of interest" description="Disordered" evidence="6">
    <location>
        <begin position="1"/>
        <end position="41"/>
    </location>
</feature>
<dbReference type="PANTHER" id="PTHR45709">
    <property type="entry name" value="LARGE SUBUNIT GTPASE 1 HOMOLOG-RELATED"/>
    <property type="match status" value="1"/>
</dbReference>
<evidence type="ECO:0000256" key="1">
    <source>
        <dbReference type="ARBA" id="ARBA00022553"/>
    </source>
</evidence>
<dbReference type="InterPro" id="IPR043358">
    <property type="entry name" value="GNL1-like"/>
</dbReference>
<dbReference type="Pfam" id="PF01926">
    <property type="entry name" value="MMR_HSR1"/>
    <property type="match status" value="1"/>
</dbReference>
<evidence type="ECO:0000256" key="2">
    <source>
        <dbReference type="ARBA" id="ARBA00022741"/>
    </source>
</evidence>
<evidence type="ECO:0000313" key="8">
    <source>
        <dbReference type="EMBL" id="KAK3883100.1"/>
    </source>
</evidence>
<keyword evidence="2" id="KW-0547">Nucleotide-binding</keyword>
<dbReference type="GO" id="GO:0005525">
    <property type="term" value="F:GTP binding"/>
    <property type="evidence" value="ECO:0007669"/>
    <property type="project" value="UniProtKB-KW"/>
</dbReference>
<reference evidence="8" key="1">
    <citation type="submission" date="2023-10" db="EMBL/GenBank/DDBJ databases">
        <title>Genome assemblies of two species of porcelain crab, Petrolisthes cinctipes and Petrolisthes manimaculis (Anomura: Porcellanidae).</title>
        <authorList>
            <person name="Angst P."/>
        </authorList>
    </citation>
    <scope>NUCLEOTIDE SEQUENCE</scope>
    <source>
        <strain evidence="8">PB745_01</strain>
        <tissue evidence="8">Gill</tissue>
    </source>
</reference>
<evidence type="ECO:0000256" key="4">
    <source>
        <dbReference type="ARBA" id="ARBA00037770"/>
    </source>
</evidence>
<feature type="region of interest" description="Disordered" evidence="6">
    <location>
        <begin position="528"/>
        <end position="568"/>
    </location>
</feature>